<dbReference type="SUPFAM" id="SSF160387">
    <property type="entry name" value="NosL/MerB-like"/>
    <property type="match status" value="1"/>
</dbReference>
<dbReference type="PANTHER" id="PTHR41247">
    <property type="entry name" value="HTH-TYPE TRANSCRIPTIONAL REPRESSOR YCNK"/>
    <property type="match status" value="1"/>
</dbReference>
<dbReference type="Proteomes" id="UP000235916">
    <property type="component" value="Unassembled WGS sequence"/>
</dbReference>
<dbReference type="EMBL" id="POSP01000003">
    <property type="protein sequence ID" value="PND37552.1"/>
    <property type="molecule type" value="Genomic_DNA"/>
</dbReference>
<keyword evidence="2" id="KW-1185">Reference proteome</keyword>
<protein>
    <submittedName>
        <fullName evidence="1">Nitrous oxide reductase accessory protein NosL</fullName>
    </submittedName>
</protein>
<accession>A0A2N8KVX2</accession>
<dbReference type="RefSeq" id="WP_102767470.1">
    <property type="nucleotide sequence ID" value="NZ_POSP01000003.1"/>
</dbReference>
<dbReference type="OrthoDB" id="982633at2"/>
<dbReference type="Pfam" id="PF05573">
    <property type="entry name" value="NosL"/>
    <property type="match status" value="1"/>
</dbReference>
<name>A0A2N8KVX2_9BURK</name>
<dbReference type="InterPro" id="IPR008719">
    <property type="entry name" value="N2O_reductase_NosL"/>
</dbReference>
<dbReference type="Gene3D" id="3.30.70.2060">
    <property type="match status" value="1"/>
</dbReference>
<organism evidence="1 2">
    <name type="scientific">Kinneretia aquatilis</name>
    <dbReference type="NCBI Taxonomy" id="2070761"/>
    <lineage>
        <taxon>Bacteria</taxon>
        <taxon>Pseudomonadati</taxon>
        <taxon>Pseudomonadota</taxon>
        <taxon>Betaproteobacteria</taxon>
        <taxon>Burkholderiales</taxon>
        <taxon>Sphaerotilaceae</taxon>
        <taxon>Roseateles</taxon>
    </lineage>
</organism>
<sequence>MKTLLDSSTKLPRRSLLIAGMAGLAGLGLTACGKSAEDSQQALVPAEIDPRSTCDLDGMLLADYPGPKAQIFYEGTPQPLFFCDTVELFNTLLRPEQVRAVRAAFVQDMGLADWDQPRGHWFEAKNGLYVLGSKRHGSMGPTLASFSREDQAQAFIKSWGGRLLRYAEIRPEMVDLSGGALHDSRM</sequence>
<comment type="caution">
    <text evidence="1">The sequence shown here is derived from an EMBL/GenBank/DDBJ whole genome shotgun (WGS) entry which is preliminary data.</text>
</comment>
<proteinExistence type="predicted"/>
<gene>
    <name evidence="1" type="ORF">C1O66_08455</name>
</gene>
<dbReference type="AlphaFoldDB" id="A0A2N8KVX2"/>
<evidence type="ECO:0000313" key="2">
    <source>
        <dbReference type="Proteomes" id="UP000235916"/>
    </source>
</evidence>
<evidence type="ECO:0000313" key="1">
    <source>
        <dbReference type="EMBL" id="PND37552.1"/>
    </source>
</evidence>
<reference evidence="1 2" key="1">
    <citation type="submission" date="2018-01" db="EMBL/GenBank/DDBJ databases">
        <title>Draft genome sequence of Paucibacter aquatile CR182 isolated from freshwater of the Nakdong River.</title>
        <authorList>
            <person name="Choi A."/>
            <person name="Chung E.J."/>
        </authorList>
    </citation>
    <scope>NUCLEOTIDE SEQUENCE [LARGE SCALE GENOMIC DNA]</scope>
    <source>
        <strain evidence="1 2">CR182</strain>
    </source>
</reference>
<dbReference type="PROSITE" id="PS51257">
    <property type="entry name" value="PROKAR_LIPOPROTEIN"/>
    <property type="match status" value="1"/>
</dbReference>
<dbReference type="PANTHER" id="PTHR41247:SF1">
    <property type="entry name" value="HTH-TYPE TRANSCRIPTIONAL REPRESSOR YCNK"/>
    <property type="match status" value="1"/>
</dbReference>
<dbReference type="Gene3D" id="3.30.70.2050">
    <property type="match status" value="1"/>
</dbReference>